<dbReference type="InterPro" id="IPR029787">
    <property type="entry name" value="Nucleotide_cyclase"/>
</dbReference>
<dbReference type="SMART" id="SM00267">
    <property type="entry name" value="GGDEF"/>
    <property type="match status" value="1"/>
</dbReference>
<dbReference type="EMBL" id="JAPMLD010000001">
    <property type="protein sequence ID" value="MDW4823129.1"/>
    <property type="molecule type" value="Genomic_DNA"/>
</dbReference>
<dbReference type="SUPFAM" id="SSF55073">
    <property type="entry name" value="Nucleotide cyclase"/>
    <property type="match status" value="1"/>
</dbReference>
<evidence type="ECO:0000313" key="4">
    <source>
        <dbReference type="Proteomes" id="UP001259340"/>
    </source>
</evidence>
<comment type="caution">
    <text evidence="2">The sequence shown here is derived from an EMBL/GenBank/DDBJ whole genome shotgun (WGS) entry which is preliminary data.</text>
</comment>
<evidence type="ECO:0000313" key="5">
    <source>
        <dbReference type="Proteomes" id="UP001271263"/>
    </source>
</evidence>
<evidence type="ECO:0000259" key="1">
    <source>
        <dbReference type="PROSITE" id="PS50887"/>
    </source>
</evidence>
<organism evidence="2 4">
    <name type="scientific">Shewanella fidelis</name>
    <dbReference type="NCBI Taxonomy" id="173509"/>
    <lineage>
        <taxon>Bacteria</taxon>
        <taxon>Pseudomonadati</taxon>
        <taxon>Pseudomonadota</taxon>
        <taxon>Gammaproteobacteria</taxon>
        <taxon>Alteromonadales</taxon>
        <taxon>Shewanellaceae</taxon>
        <taxon>Shewanella</taxon>
    </lineage>
</organism>
<dbReference type="Proteomes" id="UP001271263">
    <property type="component" value="Unassembled WGS sequence"/>
</dbReference>
<dbReference type="RefSeq" id="WP_310655367.1">
    <property type="nucleotide sequence ID" value="NZ_JAPMLA010000002.1"/>
</dbReference>
<dbReference type="InterPro" id="IPR043128">
    <property type="entry name" value="Rev_trsase/Diguanyl_cyclase"/>
</dbReference>
<gene>
    <name evidence="2" type="ORF">OS133_15600</name>
    <name evidence="3" type="ORF">OS134_03460</name>
</gene>
<dbReference type="EMBL" id="JAPMLE010000001">
    <property type="protein sequence ID" value="MDR8525047.1"/>
    <property type="molecule type" value="Genomic_DNA"/>
</dbReference>
<accession>A0AAW8NPG4</accession>
<protein>
    <submittedName>
        <fullName evidence="2">GGDEF domain-containing protein</fullName>
    </submittedName>
</protein>
<reference evidence="2" key="2">
    <citation type="submission" date="2022-11" db="EMBL/GenBank/DDBJ databases">
        <title>Prophages regulate Shewanella fidelis motility and biofilm formation: implications for gut colonization dynamics in Ciona robusta.</title>
        <authorList>
            <person name="Natarajan O."/>
            <person name="Gibboney S.L."/>
            <person name="Young M.N."/>
            <person name="Lim S.J."/>
            <person name="Pluta N."/>
            <person name="Atkinson C.G.F."/>
            <person name="Leigh B.A."/>
            <person name="Liberti A."/>
            <person name="Kees E."/>
            <person name="Breitbart M."/>
            <person name="Gralnick J."/>
            <person name="Dishaw L.J."/>
        </authorList>
    </citation>
    <scope>NUCLEOTIDE SEQUENCE</scope>
    <source>
        <strain evidence="2">3313</strain>
    </source>
</reference>
<feature type="domain" description="GGDEF" evidence="1">
    <location>
        <begin position="193"/>
        <end position="313"/>
    </location>
</feature>
<dbReference type="Proteomes" id="UP001259340">
    <property type="component" value="Unassembled WGS sequence"/>
</dbReference>
<evidence type="ECO:0000313" key="3">
    <source>
        <dbReference type="EMBL" id="MDW4823129.1"/>
    </source>
</evidence>
<name>A0AAW8NPG4_9GAMM</name>
<dbReference type="Pfam" id="PF00990">
    <property type="entry name" value="GGDEF"/>
    <property type="match status" value="1"/>
</dbReference>
<evidence type="ECO:0000313" key="2">
    <source>
        <dbReference type="EMBL" id="MDR8525047.1"/>
    </source>
</evidence>
<reference evidence="3 5" key="1">
    <citation type="journal article" date="2022" name="bioRxiv">
        <title>Prophages regulate Shewanella fidelis 3313 motility and biofilm formation: implications for gut colonization dynamics in Ciona robusta.</title>
        <authorList>
            <person name="Natarajan O."/>
            <person name="Gibboney S.L."/>
            <person name="Young M.N."/>
            <person name="Lim S.J."/>
            <person name="Pluta N."/>
            <person name="Atkinson C.G."/>
            <person name="Leigh B.A."/>
            <person name="Liberti A."/>
            <person name="Kees E.D."/>
            <person name="Breitbart M."/>
            <person name="Gralnick J.A."/>
            <person name="Dishaw L.J."/>
        </authorList>
    </citation>
    <scope>NUCLEOTIDE SEQUENCE [LARGE SCALE GENOMIC DNA]</scope>
    <source>
        <strain evidence="3 5">JG4066</strain>
    </source>
</reference>
<keyword evidence="5" id="KW-1185">Reference proteome</keyword>
<dbReference type="Gene3D" id="3.30.70.270">
    <property type="match status" value="1"/>
</dbReference>
<dbReference type="InterPro" id="IPR000160">
    <property type="entry name" value="GGDEF_dom"/>
</dbReference>
<dbReference type="PROSITE" id="PS50887">
    <property type="entry name" value="GGDEF"/>
    <property type="match status" value="1"/>
</dbReference>
<sequence>MLAQDSNQKVWLREKDHPAISLPRWQQQVELINDLYQAKNTLIIQTNGDEAQTVCNAPFDSKNLMLGEIFEAKGLIQSINDQTDFGLIKLKPSDIGCTTNAVSLLLAIQLSWPDGRVFGCLLICDPATTHISNTYAAVCESIKALLQGELKQMYMAEQLQRLSVQDEFTYMLNPYGFNLMAPRQLSLSRRFGSHAGLIVLEAMPSRANASAAIGSQFIRTIARVISESMREADICARFDDEQFIILAFIDNEANLATLIARLRKRLEREAPDVTLLSGMCFFTPDSQQSLIPMQQQAVADLERNREKILATRR</sequence>
<proteinExistence type="predicted"/>
<dbReference type="AlphaFoldDB" id="A0AAW8NPG4"/>